<keyword evidence="6 7" id="KW-0472">Membrane</keyword>
<evidence type="ECO:0000256" key="7">
    <source>
        <dbReference type="SAM" id="Phobius"/>
    </source>
</evidence>
<name>A0ABP0NQE7_9DINO</name>
<evidence type="ECO:0000256" key="3">
    <source>
        <dbReference type="ARBA" id="ARBA00022692"/>
    </source>
</evidence>
<keyword evidence="4" id="KW-0677">Repeat</keyword>
<feature type="domain" description="ABC-2 type transporter transmembrane" evidence="8">
    <location>
        <begin position="19"/>
        <end position="88"/>
    </location>
</feature>
<evidence type="ECO:0000256" key="2">
    <source>
        <dbReference type="ARBA" id="ARBA00022448"/>
    </source>
</evidence>
<protein>
    <recommendedName>
        <fullName evidence="8">ABC-2 type transporter transmembrane domain-containing protein</fullName>
    </recommendedName>
</protein>
<comment type="caution">
    <text evidence="9">The sequence shown here is derived from an EMBL/GenBank/DDBJ whole genome shotgun (WGS) entry which is preliminary data.</text>
</comment>
<evidence type="ECO:0000256" key="4">
    <source>
        <dbReference type="ARBA" id="ARBA00022737"/>
    </source>
</evidence>
<evidence type="ECO:0000256" key="5">
    <source>
        <dbReference type="ARBA" id="ARBA00022989"/>
    </source>
</evidence>
<keyword evidence="5 7" id="KW-1133">Transmembrane helix</keyword>
<dbReference type="PANTHER" id="PTHR19229">
    <property type="entry name" value="ATP-BINDING CASSETTE TRANSPORTER SUBFAMILY A ABCA"/>
    <property type="match status" value="1"/>
</dbReference>
<keyword evidence="10" id="KW-1185">Reference proteome</keyword>
<gene>
    <name evidence="9" type="ORF">CCMP2556_LOCUS32416</name>
</gene>
<proteinExistence type="predicted"/>
<feature type="non-terminal residue" evidence="9">
    <location>
        <position position="91"/>
    </location>
</feature>
<dbReference type="InterPro" id="IPR013525">
    <property type="entry name" value="ABC2_TM"/>
</dbReference>
<organism evidence="9 10">
    <name type="scientific">Durusdinium trenchii</name>
    <dbReference type="NCBI Taxonomy" id="1381693"/>
    <lineage>
        <taxon>Eukaryota</taxon>
        <taxon>Sar</taxon>
        <taxon>Alveolata</taxon>
        <taxon>Dinophyceae</taxon>
        <taxon>Suessiales</taxon>
        <taxon>Symbiodiniaceae</taxon>
        <taxon>Durusdinium</taxon>
    </lineage>
</organism>
<dbReference type="EMBL" id="CAXAMN010022056">
    <property type="protein sequence ID" value="CAK9066026.1"/>
    <property type="molecule type" value="Genomic_DNA"/>
</dbReference>
<evidence type="ECO:0000259" key="8">
    <source>
        <dbReference type="Pfam" id="PF12698"/>
    </source>
</evidence>
<sequence length="91" mass="10710">MLEQFPVSRTELDNFFVIIQYFMPMLLVLGWIYAVSLMVREVVYEKQERLKDVMRIQGLKTWVYWLSWLTTGILQLTGLVLLLVILLSAGK</sequence>
<keyword evidence="3 7" id="KW-0812">Transmembrane</keyword>
<evidence type="ECO:0000313" key="9">
    <source>
        <dbReference type="EMBL" id="CAK9066026.1"/>
    </source>
</evidence>
<reference evidence="9 10" key="1">
    <citation type="submission" date="2024-02" db="EMBL/GenBank/DDBJ databases">
        <authorList>
            <person name="Chen Y."/>
            <person name="Shah S."/>
            <person name="Dougan E. K."/>
            <person name="Thang M."/>
            <person name="Chan C."/>
        </authorList>
    </citation>
    <scope>NUCLEOTIDE SEQUENCE [LARGE SCALE GENOMIC DNA]</scope>
</reference>
<keyword evidence="2" id="KW-0813">Transport</keyword>
<feature type="transmembrane region" description="Helical" evidence="7">
    <location>
        <begin position="15"/>
        <end position="40"/>
    </location>
</feature>
<dbReference type="InterPro" id="IPR026082">
    <property type="entry name" value="ABCA"/>
</dbReference>
<dbReference type="PANTHER" id="PTHR19229:SF36">
    <property type="entry name" value="ATP-BINDING CASSETTE SUB-FAMILY A MEMBER 2"/>
    <property type="match status" value="1"/>
</dbReference>
<evidence type="ECO:0000313" key="10">
    <source>
        <dbReference type="Proteomes" id="UP001642484"/>
    </source>
</evidence>
<dbReference type="Proteomes" id="UP001642484">
    <property type="component" value="Unassembled WGS sequence"/>
</dbReference>
<comment type="subcellular location">
    <subcellularLocation>
        <location evidence="1">Membrane</location>
        <topology evidence="1">Multi-pass membrane protein</topology>
    </subcellularLocation>
</comment>
<evidence type="ECO:0000256" key="6">
    <source>
        <dbReference type="ARBA" id="ARBA00023136"/>
    </source>
</evidence>
<dbReference type="Pfam" id="PF12698">
    <property type="entry name" value="ABC2_membrane_3"/>
    <property type="match status" value="1"/>
</dbReference>
<feature type="transmembrane region" description="Helical" evidence="7">
    <location>
        <begin position="61"/>
        <end position="87"/>
    </location>
</feature>
<accession>A0ABP0NQE7</accession>
<evidence type="ECO:0000256" key="1">
    <source>
        <dbReference type="ARBA" id="ARBA00004141"/>
    </source>
</evidence>